<dbReference type="InterPro" id="IPR025558">
    <property type="entry name" value="DUF4283"/>
</dbReference>
<dbReference type="AlphaFoldDB" id="A0A7N2LEA1"/>
<name>A0A7N2LEA1_QUELO</name>
<dbReference type="InParanoid" id="A0A7N2LEA1"/>
<keyword evidence="3" id="KW-1185">Reference proteome</keyword>
<organism evidence="2 3">
    <name type="scientific">Quercus lobata</name>
    <name type="common">Valley oak</name>
    <dbReference type="NCBI Taxonomy" id="97700"/>
    <lineage>
        <taxon>Eukaryota</taxon>
        <taxon>Viridiplantae</taxon>
        <taxon>Streptophyta</taxon>
        <taxon>Embryophyta</taxon>
        <taxon>Tracheophyta</taxon>
        <taxon>Spermatophyta</taxon>
        <taxon>Magnoliopsida</taxon>
        <taxon>eudicotyledons</taxon>
        <taxon>Gunneridae</taxon>
        <taxon>Pentapetalae</taxon>
        <taxon>rosids</taxon>
        <taxon>fabids</taxon>
        <taxon>Fagales</taxon>
        <taxon>Fagaceae</taxon>
        <taxon>Quercus</taxon>
    </lineage>
</organism>
<feature type="domain" description="DUF4283" evidence="1">
    <location>
        <begin position="34"/>
        <end position="104"/>
    </location>
</feature>
<reference evidence="2" key="2">
    <citation type="submission" date="2021-01" db="UniProtKB">
        <authorList>
            <consortium name="EnsemblPlants"/>
        </authorList>
    </citation>
    <scope>IDENTIFICATION</scope>
</reference>
<dbReference type="Pfam" id="PF14111">
    <property type="entry name" value="DUF4283"/>
    <property type="match status" value="1"/>
</dbReference>
<dbReference type="EnsemblPlants" id="QL04p022405:mrna">
    <property type="protein sequence ID" value="QL04p022405:mrna"/>
    <property type="gene ID" value="QL04p022405"/>
</dbReference>
<dbReference type="EMBL" id="LRBV02000004">
    <property type="status" value="NOT_ANNOTATED_CDS"/>
    <property type="molecule type" value="Genomic_DNA"/>
</dbReference>
<evidence type="ECO:0000259" key="1">
    <source>
        <dbReference type="Pfam" id="PF14111"/>
    </source>
</evidence>
<sequence>MDGLENMWSCFSLNEEEESGAEVSKDDVKEINRLVGWFFTKWVLNVEAVGRIFKPLWKLKGEVKICNLGDNILVFDFEEGLDIERILELEPWSYDKHMVAFEWASEIENVPLLEFSRVLEVADLEDDGAGNEFLRVRVSIDISKPLPRCRKLWIKADSVRMVKKSVTTISGVSRSQAPWWRKPRSKVHSPTSQSDVAPVRGVRNENVFEVANPITMVMDIEGLKINNENGPIVSTKNKETCAKTSPCKVNVGSHAINPSPMPLGDCSNLASPLILTQRTRKWTKLFRDSNEENEAASILMDFDCRPELESSDEQGGKWKCMDVCDRENKENFQVVAGFQHHRQQ</sequence>
<accession>A0A7N2LEA1</accession>
<reference evidence="2 3" key="1">
    <citation type="journal article" date="2016" name="G3 (Bethesda)">
        <title>First Draft Assembly and Annotation of the Genome of a California Endemic Oak Quercus lobata Nee (Fagaceae).</title>
        <authorList>
            <person name="Sork V.L."/>
            <person name="Fitz-Gibbon S.T."/>
            <person name="Puiu D."/>
            <person name="Crepeau M."/>
            <person name="Gugger P.F."/>
            <person name="Sherman R."/>
            <person name="Stevens K."/>
            <person name="Langley C.H."/>
            <person name="Pellegrini M."/>
            <person name="Salzberg S.L."/>
        </authorList>
    </citation>
    <scope>NUCLEOTIDE SEQUENCE [LARGE SCALE GENOMIC DNA]</scope>
    <source>
        <strain evidence="2 3">cv. SW786</strain>
    </source>
</reference>
<protein>
    <recommendedName>
        <fullName evidence="1">DUF4283 domain-containing protein</fullName>
    </recommendedName>
</protein>
<evidence type="ECO:0000313" key="2">
    <source>
        <dbReference type="EnsemblPlants" id="QL04p022405:mrna"/>
    </source>
</evidence>
<dbReference type="Gramene" id="QL04p022405:mrna">
    <property type="protein sequence ID" value="QL04p022405:mrna"/>
    <property type="gene ID" value="QL04p022405"/>
</dbReference>
<dbReference type="Proteomes" id="UP000594261">
    <property type="component" value="Chromosome 4"/>
</dbReference>
<proteinExistence type="predicted"/>
<evidence type="ECO:0000313" key="3">
    <source>
        <dbReference type="Proteomes" id="UP000594261"/>
    </source>
</evidence>